<sequence>MLNKGYFLYFILMDTMEKVLICCYVKKYRTPSGRLYYFTKGYRHENKIMFFSIMTFLSISQFPLEETLFTTATFFWQCVFLNGIPFYFLLNLLSFDIQITVAIAVACILNVKLERSKTGYSNKKRKENRVLREVGRMF</sequence>
<evidence type="ECO:0000313" key="2">
    <source>
        <dbReference type="EMBL" id="OCT71929.1"/>
    </source>
</evidence>
<keyword evidence="1" id="KW-1133">Transmembrane helix</keyword>
<feature type="transmembrane region" description="Helical" evidence="1">
    <location>
        <begin position="84"/>
        <end position="111"/>
    </location>
</feature>
<reference evidence="3" key="1">
    <citation type="journal article" date="2016" name="Nature">
        <title>Genome evolution in the allotetraploid frog Xenopus laevis.</title>
        <authorList>
            <person name="Session A.M."/>
            <person name="Uno Y."/>
            <person name="Kwon T."/>
            <person name="Chapman J.A."/>
            <person name="Toyoda A."/>
            <person name="Takahashi S."/>
            <person name="Fukui A."/>
            <person name="Hikosaka A."/>
            <person name="Suzuki A."/>
            <person name="Kondo M."/>
            <person name="van Heeringen S.J."/>
            <person name="Quigley I."/>
            <person name="Heinz S."/>
            <person name="Ogino H."/>
            <person name="Ochi H."/>
            <person name="Hellsten U."/>
            <person name="Lyons J.B."/>
            <person name="Simakov O."/>
            <person name="Putnam N."/>
            <person name="Stites J."/>
            <person name="Kuroki Y."/>
            <person name="Tanaka T."/>
            <person name="Michiue T."/>
            <person name="Watanabe M."/>
            <person name="Bogdanovic O."/>
            <person name="Lister R."/>
            <person name="Georgiou G."/>
            <person name="Paranjpe S.S."/>
            <person name="van Kruijsbergen I."/>
            <person name="Shu S."/>
            <person name="Carlson J."/>
            <person name="Kinoshita T."/>
            <person name="Ohta Y."/>
            <person name="Mawaribuchi S."/>
            <person name="Jenkins J."/>
            <person name="Grimwood J."/>
            <person name="Schmutz J."/>
            <person name="Mitros T."/>
            <person name="Mozaffari S.V."/>
            <person name="Suzuki Y."/>
            <person name="Haramoto Y."/>
            <person name="Yamamoto T.S."/>
            <person name="Takagi C."/>
            <person name="Heald R."/>
            <person name="Miller K."/>
            <person name="Haudenschild C."/>
            <person name="Kitzman J."/>
            <person name="Nakayama T."/>
            <person name="Izutsu Y."/>
            <person name="Robert J."/>
            <person name="Fortriede J."/>
            <person name="Burns K."/>
            <person name="Lotay V."/>
            <person name="Karimi K."/>
            <person name="Yasuoka Y."/>
            <person name="Dichmann D.S."/>
            <person name="Flajnik M.F."/>
            <person name="Houston D.W."/>
            <person name="Shendure J."/>
            <person name="DuPasquier L."/>
            <person name="Vize P.D."/>
            <person name="Zorn A.M."/>
            <person name="Ito M."/>
            <person name="Marcotte E.M."/>
            <person name="Wallingford J.B."/>
            <person name="Ito Y."/>
            <person name="Asashima M."/>
            <person name="Ueno N."/>
            <person name="Matsuda Y."/>
            <person name="Veenstra G.J."/>
            <person name="Fujiyama A."/>
            <person name="Harland R.M."/>
            <person name="Taira M."/>
            <person name="Rokhsar D.S."/>
        </authorList>
    </citation>
    <scope>NUCLEOTIDE SEQUENCE [LARGE SCALE GENOMIC DNA]</scope>
    <source>
        <strain evidence="3">J</strain>
    </source>
</reference>
<feature type="transmembrane region" description="Helical" evidence="1">
    <location>
        <begin position="46"/>
        <end position="64"/>
    </location>
</feature>
<keyword evidence="1" id="KW-0812">Transmembrane</keyword>
<evidence type="ECO:0000256" key="1">
    <source>
        <dbReference type="SAM" id="Phobius"/>
    </source>
</evidence>
<gene>
    <name evidence="2" type="ORF">XELAEV_18034906mg</name>
</gene>
<dbReference type="EMBL" id="CM004478">
    <property type="protein sequence ID" value="OCT71929.1"/>
    <property type="molecule type" value="Genomic_DNA"/>
</dbReference>
<dbReference type="AlphaFoldDB" id="A0A974HBJ4"/>
<protein>
    <submittedName>
        <fullName evidence="2">Uncharacterized protein</fullName>
    </submittedName>
</protein>
<name>A0A974HBJ4_XENLA</name>
<dbReference type="Proteomes" id="UP000694892">
    <property type="component" value="Chromosome 7L"/>
</dbReference>
<evidence type="ECO:0000313" key="3">
    <source>
        <dbReference type="Proteomes" id="UP000694892"/>
    </source>
</evidence>
<feature type="transmembrane region" description="Helical" evidence="1">
    <location>
        <begin position="6"/>
        <end position="25"/>
    </location>
</feature>
<keyword evidence="1" id="KW-0472">Membrane</keyword>
<accession>A0A974HBJ4</accession>
<organism evidence="2 3">
    <name type="scientific">Xenopus laevis</name>
    <name type="common">African clawed frog</name>
    <dbReference type="NCBI Taxonomy" id="8355"/>
    <lineage>
        <taxon>Eukaryota</taxon>
        <taxon>Metazoa</taxon>
        <taxon>Chordata</taxon>
        <taxon>Craniata</taxon>
        <taxon>Vertebrata</taxon>
        <taxon>Euteleostomi</taxon>
        <taxon>Amphibia</taxon>
        <taxon>Batrachia</taxon>
        <taxon>Anura</taxon>
        <taxon>Pipoidea</taxon>
        <taxon>Pipidae</taxon>
        <taxon>Xenopodinae</taxon>
        <taxon>Xenopus</taxon>
        <taxon>Xenopus</taxon>
    </lineage>
</organism>
<proteinExistence type="predicted"/>